<keyword evidence="1" id="KW-0812">Transmembrane</keyword>
<proteinExistence type="predicted"/>
<sequence length="118" mass="13871">MNIFNKKRLIILAITQIVIVTISFIYYRKVSLLSYINISFYFSSFLLLTSLLLFTVHSGFYDVITRSFSYAFSRGHNKRRFDEIPRLSELVTIDEKPLLFYGLVNGLFMVIALLVFYM</sequence>
<evidence type="ECO:0000313" key="4">
    <source>
        <dbReference type="Proteomes" id="UP000838308"/>
    </source>
</evidence>
<dbReference type="Pfam" id="PF13038">
    <property type="entry name" value="DUF3899"/>
    <property type="match status" value="1"/>
</dbReference>
<evidence type="ECO:0000313" key="3">
    <source>
        <dbReference type="EMBL" id="CAH2713480.1"/>
    </source>
</evidence>
<comment type="caution">
    <text evidence="3">The sequence shown here is derived from an EMBL/GenBank/DDBJ whole genome shotgun (WGS) entry which is preliminary data.</text>
</comment>
<dbReference type="InterPro" id="IPR025007">
    <property type="entry name" value="DUF3899"/>
</dbReference>
<name>A0ABN8KMZ9_9BACI</name>
<feature type="transmembrane region" description="Helical" evidence="1">
    <location>
        <begin position="39"/>
        <end position="64"/>
    </location>
</feature>
<dbReference type="Proteomes" id="UP000838308">
    <property type="component" value="Unassembled WGS sequence"/>
</dbReference>
<gene>
    <name evidence="3" type="ORF">BACCIP111895_00616</name>
</gene>
<accession>A0ABN8KMZ9</accession>
<dbReference type="EMBL" id="CALBWS010000002">
    <property type="protein sequence ID" value="CAH2713480.1"/>
    <property type="molecule type" value="Genomic_DNA"/>
</dbReference>
<organism evidence="3 4">
    <name type="scientific">Neobacillus rhizosphaerae</name>
    <dbReference type="NCBI Taxonomy" id="2880965"/>
    <lineage>
        <taxon>Bacteria</taxon>
        <taxon>Bacillati</taxon>
        <taxon>Bacillota</taxon>
        <taxon>Bacilli</taxon>
        <taxon>Bacillales</taxon>
        <taxon>Bacillaceae</taxon>
        <taxon>Neobacillus</taxon>
    </lineage>
</organism>
<evidence type="ECO:0000259" key="2">
    <source>
        <dbReference type="Pfam" id="PF13038"/>
    </source>
</evidence>
<keyword evidence="1" id="KW-0472">Membrane</keyword>
<protein>
    <recommendedName>
        <fullName evidence="2">DUF3899 domain-containing protein</fullName>
    </recommendedName>
</protein>
<keyword evidence="4" id="KW-1185">Reference proteome</keyword>
<evidence type="ECO:0000256" key="1">
    <source>
        <dbReference type="SAM" id="Phobius"/>
    </source>
</evidence>
<feature type="domain" description="DUF3899" evidence="2">
    <location>
        <begin position="36"/>
        <end position="116"/>
    </location>
</feature>
<feature type="transmembrane region" description="Helical" evidence="1">
    <location>
        <begin position="9"/>
        <end position="27"/>
    </location>
</feature>
<feature type="transmembrane region" description="Helical" evidence="1">
    <location>
        <begin position="98"/>
        <end position="117"/>
    </location>
</feature>
<keyword evidence="1" id="KW-1133">Transmembrane helix</keyword>
<dbReference type="RefSeq" id="WP_248733825.1">
    <property type="nucleotide sequence ID" value="NZ_CALBWS010000002.1"/>
</dbReference>
<reference evidence="3" key="1">
    <citation type="submission" date="2022-04" db="EMBL/GenBank/DDBJ databases">
        <authorList>
            <person name="Criscuolo A."/>
        </authorList>
    </citation>
    <scope>NUCLEOTIDE SEQUENCE</scope>
    <source>
        <strain evidence="3">CIP111895</strain>
    </source>
</reference>